<evidence type="ECO:0000256" key="4">
    <source>
        <dbReference type="PROSITE-ProRule" id="PRU00024"/>
    </source>
</evidence>
<dbReference type="InterPro" id="IPR043136">
    <property type="entry name" value="B30.2/SPRY_sf"/>
</dbReference>
<feature type="coiled-coil region" evidence="5">
    <location>
        <begin position="499"/>
        <end position="526"/>
    </location>
</feature>
<feature type="compositionally biased region" description="Pro residues" evidence="6">
    <location>
        <begin position="350"/>
        <end position="361"/>
    </location>
</feature>
<gene>
    <name evidence="10" type="ORF">ANANG_G00113140</name>
</gene>
<dbReference type="Proteomes" id="UP001044222">
    <property type="component" value="Unassembled WGS sequence"/>
</dbReference>
<feature type="domain" description="B30.2/SPRY" evidence="9">
    <location>
        <begin position="593"/>
        <end position="789"/>
    </location>
</feature>
<dbReference type="InterPro" id="IPR000315">
    <property type="entry name" value="Znf_B-box"/>
</dbReference>
<dbReference type="GO" id="GO:0008270">
    <property type="term" value="F:zinc ion binding"/>
    <property type="evidence" value="ECO:0007669"/>
    <property type="project" value="UniProtKB-KW"/>
</dbReference>
<evidence type="ECO:0000259" key="7">
    <source>
        <dbReference type="PROSITE" id="PS50089"/>
    </source>
</evidence>
<dbReference type="InterPro" id="IPR001841">
    <property type="entry name" value="Znf_RING"/>
</dbReference>
<dbReference type="InterPro" id="IPR013083">
    <property type="entry name" value="Znf_RING/FYVE/PHD"/>
</dbReference>
<dbReference type="InterPro" id="IPR003877">
    <property type="entry name" value="SPRY_dom"/>
</dbReference>
<dbReference type="SMART" id="SM00184">
    <property type="entry name" value="RING"/>
    <property type="match status" value="1"/>
</dbReference>
<evidence type="ECO:0000256" key="5">
    <source>
        <dbReference type="SAM" id="Coils"/>
    </source>
</evidence>
<evidence type="ECO:0000259" key="9">
    <source>
        <dbReference type="PROSITE" id="PS50188"/>
    </source>
</evidence>
<protein>
    <recommendedName>
        <fullName evidence="12">E3 ubiquitin-protein ligase TRIM39-like</fullName>
    </recommendedName>
</protein>
<dbReference type="Pfam" id="PF13445">
    <property type="entry name" value="zf-RING_UBOX"/>
    <property type="match status" value="1"/>
</dbReference>
<feature type="region of interest" description="Disordered" evidence="6">
    <location>
        <begin position="229"/>
        <end position="254"/>
    </location>
</feature>
<dbReference type="CDD" id="cd13733">
    <property type="entry name" value="SPRY_PRY_C-I_1"/>
    <property type="match status" value="1"/>
</dbReference>
<reference evidence="10" key="1">
    <citation type="submission" date="2021-01" db="EMBL/GenBank/DDBJ databases">
        <title>A chromosome-scale assembly of European eel, Anguilla anguilla.</title>
        <authorList>
            <person name="Henkel C."/>
            <person name="Jong-Raadsen S.A."/>
            <person name="Dufour S."/>
            <person name="Weltzien F.-A."/>
            <person name="Palstra A.P."/>
            <person name="Pelster B."/>
            <person name="Spaink H.P."/>
            <person name="Van Den Thillart G.E."/>
            <person name="Jansen H."/>
            <person name="Zahm M."/>
            <person name="Klopp C."/>
            <person name="Cedric C."/>
            <person name="Louis A."/>
            <person name="Berthelot C."/>
            <person name="Parey E."/>
            <person name="Roest Crollius H."/>
            <person name="Montfort J."/>
            <person name="Robinson-Rechavi M."/>
            <person name="Bucao C."/>
            <person name="Bouchez O."/>
            <person name="Gislard M."/>
            <person name="Lluch J."/>
            <person name="Milhes M."/>
            <person name="Lampietro C."/>
            <person name="Lopez Roques C."/>
            <person name="Donnadieu C."/>
            <person name="Braasch I."/>
            <person name="Desvignes T."/>
            <person name="Postlethwait J."/>
            <person name="Bobe J."/>
            <person name="Guiguen Y."/>
            <person name="Dirks R."/>
        </authorList>
    </citation>
    <scope>NUCLEOTIDE SEQUENCE</scope>
    <source>
        <strain evidence="10">Tag_6206</strain>
        <tissue evidence="10">Liver</tissue>
    </source>
</reference>
<dbReference type="FunFam" id="2.60.120.920:FF:000004">
    <property type="entry name" value="Butyrophilin subfamily 1 member A1"/>
    <property type="match status" value="1"/>
</dbReference>
<evidence type="ECO:0000313" key="11">
    <source>
        <dbReference type="Proteomes" id="UP001044222"/>
    </source>
</evidence>
<dbReference type="Pfam" id="PF25600">
    <property type="entry name" value="TRIM_CC"/>
    <property type="match status" value="1"/>
</dbReference>
<dbReference type="InterPro" id="IPR013320">
    <property type="entry name" value="ConA-like_dom_sf"/>
</dbReference>
<dbReference type="PROSITE" id="PS50119">
    <property type="entry name" value="ZF_BBOX"/>
    <property type="match status" value="1"/>
</dbReference>
<dbReference type="Gene3D" id="2.60.120.920">
    <property type="match status" value="1"/>
</dbReference>
<dbReference type="SMART" id="SM00336">
    <property type="entry name" value="BBOX"/>
    <property type="match status" value="1"/>
</dbReference>
<name>A0A9D3MIQ8_ANGAN</name>
<dbReference type="PROSITE" id="PS50188">
    <property type="entry name" value="B302_SPRY"/>
    <property type="match status" value="1"/>
</dbReference>
<dbReference type="InterPro" id="IPR058030">
    <property type="entry name" value="TRIM8/14/16/25/29/45/65_CC"/>
</dbReference>
<dbReference type="InterPro" id="IPR050143">
    <property type="entry name" value="TRIM/RBCC"/>
</dbReference>
<evidence type="ECO:0000256" key="1">
    <source>
        <dbReference type="ARBA" id="ARBA00022723"/>
    </source>
</evidence>
<evidence type="ECO:0000256" key="2">
    <source>
        <dbReference type="ARBA" id="ARBA00022771"/>
    </source>
</evidence>
<feature type="compositionally biased region" description="Low complexity" evidence="6">
    <location>
        <begin position="299"/>
        <end position="338"/>
    </location>
</feature>
<dbReference type="Pfam" id="PF00643">
    <property type="entry name" value="zf-B_box"/>
    <property type="match status" value="1"/>
</dbReference>
<accession>A0A9D3MIQ8</accession>
<dbReference type="Gene3D" id="3.30.40.10">
    <property type="entry name" value="Zinc/RING finger domain, C3HC4 (zinc finger)"/>
    <property type="match status" value="1"/>
</dbReference>
<dbReference type="Gene3D" id="3.30.160.60">
    <property type="entry name" value="Classic Zinc Finger"/>
    <property type="match status" value="1"/>
</dbReference>
<dbReference type="CDD" id="cd19769">
    <property type="entry name" value="Bbox2_TRIM16-like"/>
    <property type="match status" value="1"/>
</dbReference>
<dbReference type="InterPro" id="IPR006574">
    <property type="entry name" value="PRY"/>
</dbReference>
<proteinExistence type="predicted"/>
<dbReference type="SUPFAM" id="SSF57845">
    <property type="entry name" value="B-box zinc-binding domain"/>
    <property type="match status" value="1"/>
</dbReference>
<feature type="region of interest" description="Disordered" evidence="6">
    <location>
        <begin position="196"/>
        <end position="216"/>
    </location>
</feature>
<evidence type="ECO:0008006" key="12">
    <source>
        <dbReference type="Google" id="ProtNLM"/>
    </source>
</evidence>
<evidence type="ECO:0000259" key="8">
    <source>
        <dbReference type="PROSITE" id="PS50119"/>
    </source>
</evidence>
<evidence type="ECO:0000256" key="6">
    <source>
        <dbReference type="SAM" id="MobiDB-lite"/>
    </source>
</evidence>
<feature type="region of interest" description="Disordered" evidence="6">
    <location>
        <begin position="1"/>
        <end position="45"/>
    </location>
</feature>
<keyword evidence="11" id="KW-1185">Reference proteome</keyword>
<dbReference type="AlphaFoldDB" id="A0A9D3MIQ8"/>
<dbReference type="PROSITE" id="PS00518">
    <property type="entry name" value="ZF_RING_1"/>
    <property type="match status" value="1"/>
</dbReference>
<feature type="domain" description="RING-type" evidence="7">
    <location>
        <begin position="67"/>
        <end position="108"/>
    </location>
</feature>
<keyword evidence="2 4" id="KW-0863">Zinc-finger</keyword>
<feature type="compositionally biased region" description="Low complexity" evidence="6">
    <location>
        <begin position="278"/>
        <end position="289"/>
    </location>
</feature>
<dbReference type="PANTHER" id="PTHR24103">
    <property type="entry name" value="E3 UBIQUITIN-PROTEIN LIGASE TRIM"/>
    <property type="match status" value="1"/>
</dbReference>
<dbReference type="InterPro" id="IPR017907">
    <property type="entry name" value="Znf_RING_CS"/>
</dbReference>
<keyword evidence="5" id="KW-0175">Coiled coil</keyword>
<organism evidence="10 11">
    <name type="scientific">Anguilla anguilla</name>
    <name type="common">European freshwater eel</name>
    <name type="synonym">Muraena anguilla</name>
    <dbReference type="NCBI Taxonomy" id="7936"/>
    <lineage>
        <taxon>Eukaryota</taxon>
        <taxon>Metazoa</taxon>
        <taxon>Chordata</taxon>
        <taxon>Craniata</taxon>
        <taxon>Vertebrata</taxon>
        <taxon>Euteleostomi</taxon>
        <taxon>Actinopterygii</taxon>
        <taxon>Neopterygii</taxon>
        <taxon>Teleostei</taxon>
        <taxon>Anguilliformes</taxon>
        <taxon>Anguillidae</taxon>
        <taxon>Anguilla</taxon>
    </lineage>
</organism>
<sequence length="797" mass="87316">MQRTSKRCTLHRHGRTGEGPGTWRAHPHRTATSRSSPTNPQQEDQLSISAVAMASSRSFLSEEQFLCSICLDVFSNPVSTPCGHSFCKTCIGGYWDAQSKLWQCPLCKESFRKRPELHINRTLREITEQFKRMSGGGTAVGGAPVGSLPVGGTAVGGAPVGSLPVGWVPVGGAPVGSLPVGGIPVGGVPVGGVPGGGVSVGGASEERPHRPGELPGNLFAEMRKRFLRPSSSEPQAPPPAPSSSAPSSAPPTETTSLPALALRRYTLSDIRSHNPVLSQSSTQSHSPTPYQSPIPTHNPVPSQSSTQSDSPTPYQSPTPSHFSSPSQCSTHSHSPSPSQILACYSNPAPSHSPAPEAPPPGSGLGPRRYTLSGPADSLDTPLCPRHGQRLELFCRAEQECVCAACMETMEHHGHTAVPAKREWLIKKSQLSISEAELQDLIRDRERKVEEIRASIMNMKTWAERETEGSVRAFSALVSSVERCQAELLEVIEMNRRVAERQAEGVIQELEQEIGELKKRCAALTHLVQSEDHMLFLRNFPTLCIPPHTKDWSQVSVTSDLMEGSMLRTLSQLVERCQEELRKLPELSLRPPAEHSLLRHQPKVKRMQEYAVDVTLDPSTAHPRLILSDDRKQVKCGERHQPVPDCPERFDRVVCVLGQQGFTGGRHYWEVEVGGKTDWDLGVASHSVNRKGKITVSPAHGYWFLSLRDKSEYAFRTDPSTSLGLAQKPRRIGIYLDYQKGQVSFYNVDARLHIYTFIDSFTDTIHPFFSPCTNKSGKNEAPLIISLLHTRTEPPPPP</sequence>
<dbReference type="SUPFAM" id="SSF57850">
    <property type="entry name" value="RING/U-box"/>
    <property type="match status" value="1"/>
</dbReference>
<dbReference type="InterPro" id="IPR003879">
    <property type="entry name" value="Butyrophylin_SPRY"/>
</dbReference>
<feature type="region of interest" description="Disordered" evidence="6">
    <location>
        <begin position="275"/>
        <end position="381"/>
    </location>
</feature>
<dbReference type="SMART" id="SM00589">
    <property type="entry name" value="PRY"/>
    <property type="match status" value="1"/>
</dbReference>
<dbReference type="Pfam" id="PF13765">
    <property type="entry name" value="PRY"/>
    <property type="match status" value="1"/>
</dbReference>
<dbReference type="PROSITE" id="PS50089">
    <property type="entry name" value="ZF_RING_2"/>
    <property type="match status" value="1"/>
</dbReference>
<comment type="caution">
    <text evidence="10">The sequence shown here is derived from an EMBL/GenBank/DDBJ whole genome shotgun (WGS) entry which is preliminary data.</text>
</comment>
<evidence type="ECO:0000313" key="10">
    <source>
        <dbReference type="EMBL" id="KAG5849647.1"/>
    </source>
</evidence>
<keyword evidence="1" id="KW-0479">Metal-binding</keyword>
<dbReference type="InterPro" id="IPR001870">
    <property type="entry name" value="B30.2/SPRY"/>
</dbReference>
<feature type="compositionally biased region" description="Polar residues" evidence="6">
    <location>
        <begin position="32"/>
        <end position="45"/>
    </location>
</feature>
<keyword evidence="3" id="KW-0862">Zinc</keyword>
<dbReference type="EMBL" id="JAFIRN010000005">
    <property type="protein sequence ID" value="KAG5849647.1"/>
    <property type="molecule type" value="Genomic_DNA"/>
</dbReference>
<dbReference type="Pfam" id="PF00622">
    <property type="entry name" value="SPRY"/>
    <property type="match status" value="1"/>
</dbReference>
<dbReference type="SMART" id="SM00449">
    <property type="entry name" value="SPRY"/>
    <property type="match status" value="1"/>
</dbReference>
<feature type="domain" description="B box-type" evidence="8">
    <location>
        <begin position="378"/>
        <end position="419"/>
    </location>
</feature>
<dbReference type="InterPro" id="IPR027370">
    <property type="entry name" value="Znf-RING_euk"/>
</dbReference>
<feature type="compositionally biased region" description="Low complexity" evidence="6">
    <location>
        <begin position="242"/>
        <end position="254"/>
    </location>
</feature>
<evidence type="ECO:0000256" key="3">
    <source>
        <dbReference type="ARBA" id="ARBA00022833"/>
    </source>
</evidence>
<dbReference type="SUPFAM" id="SSF49899">
    <property type="entry name" value="Concanavalin A-like lectins/glucanases"/>
    <property type="match status" value="1"/>
</dbReference>
<feature type="compositionally biased region" description="Basic residues" evidence="6">
    <location>
        <begin position="1"/>
        <end position="14"/>
    </location>
</feature>
<dbReference type="PRINTS" id="PR01407">
    <property type="entry name" value="BUTYPHLNCDUF"/>
</dbReference>